<dbReference type="CDD" id="cd06252">
    <property type="entry name" value="M14_ASTE_ASPA-like"/>
    <property type="match status" value="1"/>
</dbReference>
<dbReference type="InterPro" id="IPR055438">
    <property type="entry name" value="AstE_AspA_cat"/>
</dbReference>
<evidence type="ECO:0000313" key="6">
    <source>
        <dbReference type="EMBL" id="OXC74195.1"/>
    </source>
</evidence>
<comment type="caution">
    <text evidence="6">The sequence shown here is derived from an EMBL/GenBank/DDBJ whole genome shotgun (WGS) entry which is preliminary data.</text>
</comment>
<gene>
    <name evidence="6" type="ORF">BSU04_33270</name>
</gene>
<comment type="cofactor">
    <cofactor evidence="1">
        <name>Zn(2+)</name>
        <dbReference type="ChEBI" id="CHEBI:29105"/>
    </cofactor>
</comment>
<protein>
    <submittedName>
        <fullName evidence="6">Succinate dehydrogenase subunit</fullName>
    </submittedName>
</protein>
<feature type="domain" description="Succinylglutamate desuccinylase/Aspartoacylase catalytic" evidence="5">
    <location>
        <begin position="49"/>
        <end position="236"/>
    </location>
</feature>
<dbReference type="GO" id="GO:0046872">
    <property type="term" value="F:metal ion binding"/>
    <property type="evidence" value="ECO:0007669"/>
    <property type="project" value="UniProtKB-KW"/>
</dbReference>
<evidence type="ECO:0000259" key="5">
    <source>
        <dbReference type="Pfam" id="PF24827"/>
    </source>
</evidence>
<reference evidence="7" key="1">
    <citation type="submission" date="2017-01" db="EMBL/GenBank/DDBJ databases">
        <title>Genome Analysis of Deinococcus marmoris KOPRI26562.</title>
        <authorList>
            <person name="Kim J.H."/>
            <person name="Oh H.-M."/>
        </authorList>
    </citation>
    <scope>NUCLEOTIDE SEQUENCE [LARGE SCALE GENOMIC DNA]</scope>
    <source>
        <strain evidence="7">PAMC 26633</strain>
    </source>
</reference>
<evidence type="ECO:0000313" key="7">
    <source>
        <dbReference type="Proteomes" id="UP000214720"/>
    </source>
</evidence>
<organism evidence="6 7">
    <name type="scientific">Caballeronia sordidicola</name>
    <name type="common">Burkholderia sordidicola</name>
    <dbReference type="NCBI Taxonomy" id="196367"/>
    <lineage>
        <taxon>Bacteria</taxon>
        <taxon>Pseudomonadati</taxon>
        <taxon>Pseudomonadota</taxon>
        <taxon>Betaproteobacteria</taxon>
        <taxon>Burkholderiales</taxon>
        <taxon>Burkholderiaceae</taxon>
        <taxon>Caballeronia</taxon>
    </lineage>
</organism>
<sequence>MATDRSRISTDIDFEQEGFQTGTLRVPHSVDRSAYGHIPIPIAVLKRGDGPTALLTGGNHGDEYEGPIALMKLLQRMPSMQISGRLIVVPGLNFPALLAGRRTSPIDGANMNRIFPGHRDGSITEMIAHYVDTELFPRADFVFDIHAGGASFDHLPTLLVAPPLDADRRHEYRRIVDAFAAPNAMVMDLLGEDRTYGAAIERRGKLFLCGEFGGYATCNPHGLAIVEEGLQRVLAALGICSSEALPAPRYDTRWLHVDGERHYVFAATRGLFEPVFKLGDRVSAGDLAGRVFDPHAPWAKPVELKFRSAGVVVIVRSFASVEPGDCVALVAAHSDPHPHAQ</sequence>
<dbReference type="eggNOG" id="COG3608">
    <property type="taxonomic scope" value="Bacteria"/>
</dbReference>
<dbReference type="Proteomes" id="UP000214720">
    <property type="component" value="Unassembled WGS sequence"/>
</dbReference>
<dbReference type="GO" id="GO:0016788">
    <property type="term" value="F:hydrolase activity, acting on ester bonds"/>
    <property type="evidence" value="ECO:0007669"/>
    <property type="project" value="InterPro"/>
</dbReference>
<keyword evidence="3" id="KW-0378">Hydrolase</keyword>
<proteinExistence type="predicted"/>
<keyword evidence="4" id="KW-0862">Zinc</keyword>
<dbReference type="Pfam" id="PF24827">
    <property type="entry name" value="AstE_AspA_cat"/>
    <property type="match status" value="1"/>
</dbReference>
<keyword evidence="2" id="KW-0479">Metal-binding</keyword>
<dbReference type="EMBL" id="MTHB01000229">
    <property type="protein sequence ID" value="OXC74195.1"/>
    <property type="molecule type" value="Genomic_DNA"/>
</dbReference>
<dbReference type="InterPro" id="IPR043795">
    <property type="entry name" value="N-alpha-Ac-DABA-like"/>
</dbReference>
<dbReference type="Gene3D" id="3.40.630.10">
    <property type="entry name" value="Zn peptidases"/>
    <property type="match status" value="1"/>
</dbReference>
<evidence type="ECO:0000256" key="3">
    <source>
        <dbReference type="ARBA" id="ARBA00022801"/>
    </source>
</evidence>
<evidence type="ECO:0000256" key="2">
    <source>
        <dbReference type="ARBA" id="ARBA00022723"/>
    </source>
</evidence>
<dbReference type="RefSeq" id="WP_089164226.1">
    <property type="nucleotide sequence ID" value="NZ_MTHB01000229.1"/>
</dbReference>
<dbReference type="GO" id="GO:0016811">
    <property type="term" value="F:hydrolase activity, acting on carbon-nitrogen (but not peptide) bonds, in linear amides"/>
    <property type="evidence" value="ECO:0007669"/>
    <property type="project" value="InterPro"/>
</dbReference>
<evidence type="ECO:0000256" key="1">
    <source>
        <dbReference type="ARBA" id="ARBA00001947"/>
    </source>
</evidence>
<dbReference type="OrthoDB" id="9782876at2"/>
<evidence type="ECO:0000256" key="4">
    <source>
        <dbReference type="ARBA" id="ARBA00022833"/>
    </source>
</evidence>
<dbReference type="SUPFAM" id="SSF53187">
    <property type="entry name" value="Zn-dependent exopeptidases"/>
    <property type="match status" value="1"/>
</dbReference>
<accession>A0A226WSM6</accession>
<dbReference type="PIRSF" id="PIRSF039012">
    <property type="entry name" value="ASP"/>
    <property type="match status" value="1"/>
</dbReference>
<name>A0A226WSM6_CABSO</name>
<dbReference type="InterPro" id="IPR053138">
    <property type="entry name" value="N-alpha-Ac-DABA_deacetylase"/>
</dbReference>
<dbReference type="PANTHER" id="PTHR37326">
    <property type="entry name" value="BLL3975 PROTEIN"/>
    <property type="match status" value="1"/>
</dbReference>
<dbReference type="PANTHER" id="PTHR37326:SF1">
    <property type="entry name" value="BLL3975 PROTEIN"/>
    <property type="match status" value="1"/>
</dbReference>
<dbReference type="AlphaFoldDB" id="A0A226WSM6"/>